<feature type="non-terminal residue" evidence="3">
    <location>
        <position position="240"/>
    </location>
</feature>
<evidence type="ECO:0000259" key="2">
    <source>
        <dbReference type="Pfam" id="PF13205"/>
    </source>
</evidence>
<dbReference type="AlphaFoldDB" id="A0A383CHX4"/>
<name>A0A383CHX4_9ZZZZ</name>
<sequence length="240" mass="24870">PWGHSSLTPRFLAANYPGTLTPGTTYYVVWYFRDTDGNESWSPETSFTTNSPPSFDVFIGGTNSTPANGATGVAVDTNIVLLFNLPISVGTGNITIHKAADGSVVEAIPVTNGVVSEPNTARITLNPTADLAAGTSFYVNVDATAIDDQYGRSFAGISNATTFTFTTEAPGLPGYMLVAPQVTEVEATSMGVLAPPQPAPWGGTMAEFNIWVLATSGDLSSRVTAQVPVNSAGLLGADTG</sequence>
<dbReference type="InterPro" id="IPR032812">
    <property type="entry name" value="SbsA_Ig"/>
</dbReference>
<dbReference type="EMBL" id="UINC01208669">
    <property type="protein sequence ID" value="SVE31325.1"/>
    <property type="molecule type" value="Genomic_DNA"/>
</dbReference>
<feature type="domain" description="SbsA Ig-like" evidence="2">
    <location>
        <begin position="63"/>
        <end position="167"/>
    </location>
</feature>
<dbReference type="InterPro" id="IPR014755">
    <property type="entry name" value="Cu-Rt/internalin_Ig-like"/>
</dbReference>
<accession>A0A383CHX4</accession>
<dbReference type="Gene3D" id="2.60.40.1220">
    <property type="match status" value="1"/>
</dbReference>
<feature type="non-terminal residue" evidence="3">
    <location>
        <position position="1"/>
    </location>
</feature>
<dbReference type="Pfam" id="PF13205">
    <property type="entry name" value="Big_5"/>
    <property type="match status" value="1"/>
</dbReference>
<proteinExistence type="predicted"/>
<gene>
    <name evidence="3" type="ORF">METZ01_LOCUS484179</name>
</gene>
<reference evidence="3" key="1">
    <citation type="submission" date="2018-05" db="EMBL/GenBank/DDBJ databases">
        <authorList>
            <person name="Lanie J.A."/>
            <person name="Ng W.-L."/>
            <person name="Kazmierczak K.M."/>
            <person name="Andrzejewski T.M."/>
            <person name="Davidsen T.M."/>
            <person name="Wayne K.J."/>
            <person name="Tettelin H."/>
            <person name="Glass J.I."/>
            <person name="Rusch D."/>
            <person name="Podicherti R."/>
            <person name="Tsui H.-C.T."/>
            <person name="Winkler M.E."/>
        </authorList>
    </citation>
    <scope>NUCLEOTIDE SEQUENCE</scope>
</reference>
<evidence type="ECO:0000256" key="1">
    <source>
        <dbReference type="ARBA" id="ARBA00022729"/>
    </source>
</evidence>
<protein>
    <recommendedName>
        <fullName evidence="2">SbsA Ig-like domain-containing protein</fullName>
    </recommendedName>
</protein>
<keyword evidence="1" id="KW-0732">Signal</keyword>
<evidence type="ECO:0000313" key="3">
    <source>
        <dbReference type="EMBL" id="SVE31325.1"/>
    </source>
</evidence>
<organism evidence="3">
    <name type="scientific">marine metagenome</name>
    <dbReference type="NCBI Taxonomy" id="408172"/>
    <lineage>
        <taxon>unclassified sequences</taxon>
        <taxon>metagenomes</taxon>
        <taxon>ecological metagenomes</taxon>
    </lineage>
</organism>